<dbReference type="Proteomes" id="UP000076761">
    <property type="component" value="Unassembled WGS sequence"/>
</dbReference>
<evidence type="ECO:0000313" key="1">
    <source>
        <dbReference type="EMBL" id="KZT25515.1"/>
    </source>
</evidence>
<gene>
    <name evidence="1" type="ORF">NEOLEDRAFT_1178303</name>
</gene>
<evidence type="ECO:0000313" key="2">
    <source>
        <dbReference type="Proteomes" id="UP000076761"/>
    </source>
</evidence>
<reference evidence="1 2" key="1">
    <citation type="journal article" date="2016" name="Mol. Biol. Evol.">
        <title>Comparative Genomics of Early-Diverging Mushroom-Forming Fungi Provides Insights into the Origins of Lignocellulose Decay Capabilities.</title>
        <authorList>
            <person name="Nagy L.G."/>
            <person name="Riley R."/>
            <person name="Tritt A."/>
            <person name="Adam C."/>
            <person name="Daum C."/>
            <person name="Floudas D."/>
            <person name="Sun H."/>
            <person name="Yadav J.S."/>
            <person name="Pangilinan J."/>
            <person name="Larsson K.H."/>
            <person name="Matsuura K."/>
            <person name="Barry K."/>
            <person name="Labutti K."/>
            <person name="Kuo R."/>
            <person name="Ohm R.A."/>
            <person name="Bhattacharya S.S."/>
            <person name="Shirouzu T."/>
            <person name="Yoshinaga Y."/>
            <person name="Martin F.M."/>
            <person name="Grigoriev I.V."/>
            <person name="Hibbett D.S."/>
        </authorList>
    </citation>
    <scope>NUCLEOTIDE SEQUENCE [LARGE SCALE GENOMIC DNA]</scope>
    <source>
        <strain evidence="1 2">HHB14362 ss-1</strain>
    </source>
</reference>
<dbReference type="SUPFAM" id="SSF51735">
    <property type="entry name" value="NAD(P)-binding Rossmann-fold domains"/>
    <property type="match status" value="1"/>
</dbReference>
<protein>
    <recommendedName>
        <fullName evidence="3">NAD(P)-binding protein</fullName>
    </recommendedName>
</protein>
<dbReference type="STRING" id="1314782.A0A165SQJ9"/>
<dbReference type="Gene3D" id="3.40.50.720">
    <property type="entry name" value="NAD(P)-binding Rossmann-like Domain"/>
    <property type="match status" value="1"/>
</dbReference>
<proteinExistence type="predicted"/>
<evidence type="ECO:0008006" key="3">
    <source>
        <dbReference type="Google" id="ProtNLM"/>
    </source>
</evidence>
<dbReference type="OrthoDB" id="2735536at2759"/>
<name>A0A165SQJ9_9AGAM</name>
<dbReference type="InterPro" id="IPR036291">
    <property type="entry name" value="NAD(P)-bd_dom_sf"/>
</dbReference>
<sequence length="181" mass="20621">MNCTCGIFTLSNSNPRITNVKRITELNWYQQDLKEVEEKGRDDHSSLFDSWEFAEKNKVTIGWDLVVPNLPYAFRPMIHHVPSLKQINASMAKFYNTLLKGVEEESQLASIRDCWIDVRDLALAHVLAIEKEQAGGNRSIISGGTFKWQDFVDDAHKAGSTLNLRCARAFEAWATRQALHI</sequence>
<dbReference type="AlphaFoldDB" id="A0A165SQJ9"/>
<organism evidence="1 2">
    <name type="scientific">Neolentinus lepideus HHB14362 ss-1</name>
    <dbReference type="NCBI Taxonomy" id="1314782"/>
    <lineage>
        <taxon>Eukaryota</taxon>
        <taxon>Fungi</taxon>
        <taxon>Dikarya</taxon>
        <taxon>Basidiomycota</taxon>
        <taxon>Agaricomycotina</taxon>
        <taxon>Agaricomycetes</taxon>
        <taxon>Gloeophyllales</taxon>
        <taxon>Gloeophyllaceae</taxon>
        <taxon>Neolentinus</taxon>
    </lineage>
</organism>
<dbReference type="InParanoid" id="A0A165SQJ9"/>
<keyword evidence="2" id="KW-1185">Reference proteome</keyword>
<accession>A0A165SQJ9</accession>
<dbReference type="EMBL" id="KV425571">
    <property type="protein sequence ID" value="KZT25515.1"/>
    <property type="molecule type" value="Genomic_DNA"/>
</dbReference>